<accession>A0AAV2Z356</accession>
<dbReference type="InterPro" id="IPR007696">
    <property type="entry name" value="DNA_mismatch_repair_MutS_core"/>
</dbReference>
<sequence>MHAAATAAAEAAKAMDEAEALTEMEKQVVALQAKYPTMLLLFECGYRMRVFGRDAEIASRVLGISVHQPKHFLQGSVPVCRAMVHTRTLTRAGHKVGIVKQLDTAAMRAQLPAAQRKATLDRDVAEVYTWATVPFPDDEAGSLAPRYLLALTEAVQHSKMFFSTPVSDLGSQPSQVTTDGAALLLRRANVSDDGDLQRIPLVQIGFLAHDVHAGETFFGEFDDGINVNMNTYTFDTINHYIRSQASRGGELDLRVEYVTSTWFDFHTALNSFTTYFDDAPTDYAHWKTRPALPRLSMCCFLALSRHLESLRLSRSLLSAKYTHWDEDAGRFMKLPAQTEYDLDLFVSSSTRNLSGSLFSIMNRTLTSFGERKLLQWLRAPLVGVENIRARQSCVRALATPAFGTGSMIFEELTGFVLPLSRPLQRVTRNVHQGHAKAAQVISFLDAIIDIEPRMLYVSDLVKTDSSKLQDLAEIVNEYPRMKQASQDLLNKLQRCSDEDENLEVVLSPIINSNPDLSNEYQGLCDGLAQTQQQFTAALLTCRTLCGDDTLQYCSFRYGDVKQYDYLIELERCKAVEVPSDWMLVNSTTKVLRYQPRAIVALQLQERYALEMKSILLQRTWRGFLEEVDSKLFILSTQCVEVLAELDALCSMASLARSSPGYVLPEILSEGSAGRSLLKVEDARHPVVEQILPDSTFIPNSIELVITGSIAGSLLVISGPNMGGKSTFMRMCCLIVMMAQIGSYVPAKAARLTVFDAILTRMHHPSIGLTATSGSEDLPMLALMSRIATAKSLVVIDELGHGFSPDEEAAVVLGSADYFANNIGCMVLLACHSKSLIAELQAALHGVCVVKQFSFSIIDNQQVVFTYRLADGVAASSFALQTAAAAGVPHDVISAAKKLLAHNADAADRATPPTT</sequence>
<dbReference type="Gene3D" id="3.40.1170.10">
    <property type="entry name" value="DNA repair protein MutS, domain I"/>
    <property type="match status" value="1"/>
</dbReference>
<keyword evidence="4" id="KW-0067">ATP-binding</keyword>
<dbReference type="SUPFAM" id="SSF55271">
    <property type="entry name" value="DNA repair protein MutS, domain I"/>
    <property type="match status" value="1"/>
</dbReference>
<feature type="coiled-coil region" evidence="7">
    <location>
        <begin position="4"/>
        <end position="34"/>
    </location>
</feature>
<dbReference type="GO" id="GO:0140664">
    <property type="term" value="F:ATP-dependent DNA damage sensor activity"/>
    <property type="evidence" value="ECO:0007669"/>
    <property type="project" value="InterPro"/>
</dbReference>
<dbReference type="GO" id="GO:0006298">
    <property type="term" value="P:mismatch repair"/>
    <property type="evidence" value="ECO:0007669"/>
    <property type="project" value="InterPro"/>
</dbReference>
<dbReference type="Pfam" id="PF00488">
    <property type="entry name" value="MutS_V"/>
    <property type="match status" value="1"/>
</dbReference>
<keyword evidence="5" id="KW-0238">DNA-binding</keyword>
<gene>
    <name evidence="10" type="ORF">N0F65_002732</name>
</gene>
<evidence type="ECO:0000256" key="3">
    <source>
        <dbReference type="ARBA" id="ARBA00022763"/>
    </source>
</evidence>
<dbReference type="PIRSF" id="PIRSF037677">
    <property type="entry name" value="DNA_mis_repair_Msh6"/>
    <property type="match status" value="1"/>
</dbReference>
<evidence type="ECO:0000259" key="9">
    <source>
        <dbReference type="SMART" id="SM00534"/>
    </source>
</evidence>
<reference evidence="10" key="1">
    <citation type="submission" date="2022-11" db="EMBL/GenBank/DDBJ databases">
        <authorList>
            <person name="Morgan W.R."/>
            <person name="Tartar A."/>
        </authorList>
    </citation>
    <scope>NUCLEOTIDE SEQUENCE</scope>
    <source>
        <strain evidence="10">ARSEF 373</strain>
    </source>
</reference>
<dbReference type="Pfam" id="PF05192">
    <property type="entry name" value="MutS_III"/>
    <property type="match status" value="1"/>
</dbReference>
<keyword evidence="3" id="KW-0227">DNA damage</keyword>
<dbReference type="GO" id="GO:0005524">
    <property type="term" value="F:ATP binding"/>
    <property type="evidence" value="ECO:0007669"/>
    <property type="project" value="UniProtKB-KW"/>
</dbReference>
<dbReference type="PANTHER" id="PTHR11361">
    <property type="entry name" value="DNA MISMATCH REPAIR PROTEIN MUTS FAMILY MEMBER"/>
    <property type="match status" value="1"/>
</dbReference>
<dbReference type="SUPFAM" id="SSF52540">
    <property type="entry name" value="P-loop containing nucleoside triphosphate hydrolases"/>
    <property type="match status" value="1"/>
</dbReference>
<dbReference type="GO" id="GO:0005634">
    <property type="term" value="C:nucleus"/>
    <property type="evidence" value="ECO:0007669"/>
    <property type="project" value="TreeGrafter"/>
</dbReference>
<dbReference type="InterPro" id="IPR016151">
    <property type="entry name" value="DNA_mismatch_repair_MutS_N"/>
</dbReference>
<dbReference type="InterPro" id="IPR045076">
    <property type="entry name" value="MutS"/>
</dbReference>
<dbReference type="GO" id="GO:0043504">
    <property type="term" value="P:mitochondrial DNA repair"/>
    <property type="evidence" value="ECO:0007669"/>
    <property type="project" value="TreeGrafter"/>
</dbReference>
<evidence type="ECO:0000313" key="10">
    <source>
        <dbReference type="EMBL" id="DBA00489.1"/>
    </source>
</evidence>
<keyword evidence="11" id="KW-1185">Reference proteome</keyword>
<reference evidence="10" key="2">
    <citation type="journal article" date="2023" name="Microbiol Resour">
        <title>Decontamination and Annotation of the Draft Genome Sequence of the Oomycete Lagenidium giganteum ARSEF 373.</title>
        <authorList>
            <person name="Morgan W.R."/>
            <person name="Tartar A."/>
        </authorList>
    </citation>
    <scope>NUCLEOTIDE SEQUENCE</scope>
    <source>
        <strain evidence="10">ARSEF 373</strain>
    </source>
</reference>
<evidence type="ECO:0000256" key="5">
    <source>
        <dbReference type="ARBA" id="ARBA00023125"/>
    </source>
</evidence>
<dbReference type="InterPro" id="IPR036187">
    <property type="entry name" value="DNA_mismatch_repair_MutS_sf"/>
</dbReference>
<dbReference type="Gene3D" id="3.40.50.300">
    <property type="entry name" value="P-loop containing nucleotide triphosphate hydrolases"/>
    <property type="match status" value="1"/>
</dbReference>
<evidence type="ECO:0008006" key="12">
    <source>
        <dbReference type="Google" id="ProtNLM"/>
    </source>
</evidence>
<feature type="domain" description="DNA mismatch repair protein MutS core" evidence="8">
    <location>
        <begin position="352"/>
        <end position="690"/>
    </location>
</feature>
<dbReference type="InterPro" id="IPR000432">
    <property type="entry name" value="DNA_mismatch_repair_MutS_C"/>
</dbReference>
<keyword evidence="7" id="KW-0175">Coiled coil</keyword>
<dbReference type="InterPro" id="IPR017261">
    <property type="entry name" value="DNA_mismatch_repair_MutS/MSH"/>
</dbReference>
<evidence type="ECO:0000259" key="8">
    <source>
        <dbReference type="SMART" id="SM00533"/>
    </source>
</evidence>
<comment type="similarity">
    <text evidence="1">Belongs to the DNA mismatch repair MutS family.</text>
</comment>
<dbReference type="GO" id="GO:0005739">
    <property type="term" value="C:mitochondrion"/>
    <property type="evidence" value="ECO:0007669"/>
    <property type="project" value="TreeGrafter"/>
</dbReference>
<protein>
    <recommendedName>
        <fullName evidence="12">DNA mismatch repair proteins mutS family domain-containing protein</fullName>
    </recommendedName>
</protein>
<organism evidence="10 11">
    <name type="scientific">Lagenidium giganteum</name>
    <dbReference type="NCBI Taxonomy" id="4803"/>
    <lineage>
        <taxon>Eukaryota</taxon>
        <taxon>Sar</taxon>
        <taxon>Stramenopiles</taxon>
        <taxon>Oomycota</taxon>
        <taxon>Peronosporomycetes</taxon>
        <taxon>Pythiales</taxon>
        <taxon>Pythiaceae</taxon>
    </lineage>
</organism>
<evidence type="ECO:0000256" key="4">
    <source>
        <dbReference type="ARBA" id="ARBA00022840"/>
    </source>
</evidence>
<keyword evidence="6" id="KW-0234">DNA repair</keyword>
<dbReference type="SMART" id="SM00533">
    <property type="entry name" value="MUTSd"/>
    <property type="match status" value="1"/>
</dbReference>
<dbReference type="InterPro" id="IPR027417">
    <property type="entry name" value="P-loop_NTPase"/>
</dbReference>
<keyword evidence="2" id="KW-0547">Nucleotide-binding</keyword>
<dbReference type="Pfam" id="PF01624">
    <property type="entry name" value="MutS_I"/>
    <property type="match status" value="1"/>
</dbReference>
<comment type="caution">
    <text evidence="10">The sequence shown here is derived from an EMBL/GenBank/DDBJ whole genome shotgun (WGS) entry which is preliminary data.</text>
</comment>
<dbReference type="GO" id="GO:0030983">
    <property type="term" value="F:mismatched DNA binding"/>
    <property type="evidence" value="ECO:0007669"/>
    <property type="project" value="InterPro"/>
</dbReference>
<dbReference type="Proteomes" id="UP001146120">
    <property type="component" value="Unassembled WGS sequence"/>
</dbReference>
<feature type="domain" description="DNA mismatch repair proteins mutS family" evidence="9">
    <location>
        <begin position="711"/>
        <end position="900"/>
    </location>
</feature>
<evidence type="ECO:0000256" key="1">
    <source>
        <dbReference type="ARBA" id="ARBA00006271"/>
    </source>
</evidence>
<proteinExistence type="inferred from homology"/>
<dbReference type="Gene3D" id="1.10.1420.10">
    <property type="match status" value="2"/>
</dbReference>
<dbReference type="PANTHER" id="PTHR11361:SF34">
    <property type="entry name" value="DNA MISMATCH REPAIR PROTEIN MSH1, MITOCHONDRIAL"/>
    <property type="match status" value="1"/>
</dbReference>
<evidence type="ECO:0000256" key="7">
    <source>
        <dbReference type="SAM" id="Coils"/>
    </source>
</evidence>
<evidence type="ECO:0000313" key="11">
    <source>
        <dbReference type="Proteomes" id="UP001146120"/>
    </source>
</evidence>
<dbReference type="SMART" id="SM00534">
    <property type="entry name" value="MUTSac"/>
    <property type="match status" value="1"/>
</dbReference>
<dbReference type="EMBL" id="DAKRPA010000063">
    <property type="protein sequence ID" value="DBA00489.1"/>
    <property type="molecule type" value="Genomic_DNA"/>
</dbReference>
<dbReference type="SUPFAM" id="SSF48334">
    <property type="entry name" value="DNA repair protein MutS, domain III"/>
    <property type="match status" value="1"/>
</dbReference>
<name>A0AAV2Z356_9STRA</name>
<evidence type="ECO:0000256" key="6">
    <source>
        <dbReference type="ARBA" id="ARBA00023204"/>
    </source>
</evidence>
<dbReference type="InterPro" id="IPR007695">
    <property type="entry name" value="DNA_mismatch_repair_MutS-lik_N"/>
</dbReference>
<dbReference type="AlphaFoldDB" id="A0AAV2Z356"/>
<evidence type="ECO:0000256" key="2">
    <source>
        <dbReference type="ARBA" id="ARBA00022741"/>
    </source>
</evidence>